<dbReference type="AlphaFoldDB" id="A0A4U5PFH4"/>
<feature type="transmembrane region" description="Helical" evidence="9">
    <location>
        <begin position="160"/>
        <end position="182"/>
    </location>
</feature>
<gene>
    <name evidence="11" type="ORF">L596_009486</name>
</gene>
<evidence type="ECO:0000256" key="6">
    <source>
        <dbReference type="ARBA" id="ARBA00023136"/>
    </source>
</evidence>
<evidence type="ECO:0000313" key="12">
    <source>
        <dbReference type="Proteomes" id="UP000298663"/>
    </source>
</evidence>
<comment type="subcellular location">
    <subcellularLocation>
        <location evidence="1">Cell membrane</location>
        <topology evidence="1">Multi-pass membrane protein</topology>
    </subcellularLocation>
</comment>
<feature type="transmembrane region" description="Helical" evidence="9">
    <location>
        <begin position="80"/>
        <end position="100"/>
    </location>
</feature>
<evidence type="ECO:0000256" key="8">
    <source>
        <dbReference type="ARBA" id="ARBA00023224"/>
    </source>
</evidence>
<keyword evidence="4 9" id="KW-1133">Transmembrane helix</keyword>
<dbReference type="InterPro" id="IPR050569">
    <property type="entry name" value="TAAR"/>
</dbReference>
<dbReference type="InterPro" id="IPR019424">
    <property type="entry name" value="7TM_GPCR_Srsx"/>
</dbReference>
<feature type="domain" description="G-protein coupled receptors family 1 profile" evidence="10">
    <location>
        <begin position="1"/>
        <end position="180"/>
    </location>
</feature>
<dbReference type="GO" id="GO:0005886">
    <property type="term" value="C:plasma membrane"/>
    <property type="evidence" value="ECO:0007669"/>
    <property type="project" value="UniProtKB-SubCell"/>
</dbReference>
<evidence type="ECO:0000256" key="3">
    <source>
        <dbReference type="ARBA" id="ARBA00022692"/>
    </source>
</evidence>
<name>A0A4U5PFH4_STECR</name>
<feature type="transmembrane region" description="Helical" evidence="9">
    <location>
        <begin position="120"/>
        <end position="140"/>
    </location>
</feature>
<evidence type="ECO:0000313" key="11">
    <source>
        <dbReference type="EMBL" id="TKR95297.1"/>
    </source>
</evidence>
<evidence type="ECO:0000256" key="4">
    <source>
        <dbReference type="ARBA" id="ARBA00022989"/>
    </source>
</evidence>
<dbReference type="InterPro" id="IPR017452">
    <property type="entry name" value="GPCR_Rhodpsn_7TM"/>
</dbReference>
<evidence type="ECO:0000256" key="2">
    <source>
        <dbReference type="ARBA" id="ARBA00022475"/>
    </source>
</evidence>
<dbReference type="PANTHER" id="PTHR24249">
    <property type="entry name" value="HISTAMINE RECEPTOR-RELATED G-PROTEIN COUPLED RECEPTOR"/>
    <property type="match status" value="1"/>
</dbReference>
<dbReference type="GO" id="GO:0004930">
    <property type="term" value="F:G protein-coupled receptor activity"/>
    <property type="evidence" value="ECO:0007669"/>
    <property type="project" value="UniProtKB-KW"/>
</dbReference>
<keyword evidence="12" id="KW-1185">Reference proteome</keyword>
<protein>
    <recommendedName>
        <fullName evidence="10">G-protein coupled receptors family 1 profile domain-containing protein</fullName>
    </recommendedName>
</protein>
<evidence type="ECO:0000256" key="7">
    <source>
        <dbReference type="ARBA" id="ARBA00023170"/>
    </source>
</evidence>
<comment type="caution">
    <text evidence="11">The sequence shown here is derived from an EMBL/GenBank/DDBJ whole genome shotgun (WGS) entry which is preliminary data.</text>
</comment>
<keyword evidence="7" id="KW-0675">Receptor</keyword>
<reference evidence="11 12" key="2">
    <citation type="journal article" date="2019" name="G3 (Bethesda)">
        <title>Hybrid Assembly of the Genome of the Entomopathogenic Nematode Steinernema carpocapsae Identifies the X-Chromosome.</title>
        <authorList>
            <person name="Serra L."/>
            <person name="Macchietto M."/>
            <person name="Macias-Munoz A."/>
            <person name="McGill C.J."/>
            <person name="Rodriguez I.M."/>
            <person name="Rodriguez B."/>
            <person name="Murad R."/>
            <person name="Mortazavi A."/>
        </authorList>
    </citation>
    <scope>NUCLEOTIDE SEQUENCE [LARGE SCALE GENOMIC DNA]</scope>
    <source>
        <strain evidence="11 12">ALL</strain>
    </source>
</reference>
<accession>A0A4U5PFH4</accession>
<dbReference type="Pfam" id="PF10320">
    <property type="entry name" value="7TM_GPCR_Srsx"/>
    <property type="match status" value="1"/>
</dbReference>
<evidence type="ECO:0000256" key="1">
    <source>
        <dbReference type="ARBA" id="ARBA00004651"/>
    </source>
</evidence>
<dbReference type="EMBL" id="AZBU02000002">
    <property type="protein sequence ID" value="TKR95297.1"/>
    <property type="molecule type" value="Genomic_DNA"/>
</dbReference>
<sequence length="252" mass="29302">MAGYHISHLAVFWISLDRFTVVSFPLMYHKMCTPNVVIYRWALTIFISTVHTSLLLVRNDLSSATPEFCRTSENWKPWCINYLFGFATLLCVANIILYLLTIRKTQSALSSQTEFQKKVYYTFFYIIIVYILFWVIPKAFYFLAKKILAKMPEFSLVSSIFLQINGIADNFMTLGNFAIYGWRHREIRVALRNMPFKKKSVRKYDLLTQPNTSRRDRQVTLVVALYGTRPTVLRHPWCLVDAAGGLLTPVVI</sequence>
<dbReference type="PROSITE" id="PS50262">
    <property type="entry name" value="G_PROTEIN_RECEP_F1_2"/>
    <property type="match status" value="1"/>
</dbReference>
<organism evidence="11 12">
    <name type="scientific">Steinernema carpocapsae</name>
    <name type="common">Entomopathogenic nematode</name>
    <dbReference type="NCBI Taxonomy" id="34508"/>
    <lineage>
        <taxon>Eukaryota</taxon>
        <taxon>Metazoa</taxon>
        <taxon>Ecdysozoa</taxon>
        <taxon>Nematoda</taxon>
        <taxon>Chromadorea</taxon>
        <taxon>Rhabditida</taxon>
        <taxon>Tylenchina</taxon>
        <taxon>Panagrolaimomorpha</taxon>
        <taxon>Strongyloidoidea</taxon>
        <taxon>Steinernematidae</taxon>
        <taxon>Steinernema</taxon>
    </lineage>
</organism>
<dbReference type="Gene3D" id="1.20.1070.10">
    <property type="entry name" value="Rhodopsin 7-helix transmembrane proteins"/>
    <property type="match status" value="1"/>
</dbReference>
<dbReference type="Proteomes" id="UP000298663">
    <property type="component" value="Unassembled WGS sequence"/>
</dbReference>
<keyword evidence="6 9" id="KW-0472">Membrane</keyword>
<keyword evidence="8" id="KW-0807">Transducer</keyword>
<evidence type="ECO:0000256" key="5">
    <source>
        <dbReference type="ARBA" id="ARBA00023040"/>
    </source>
</evidence>
<evidence type="ECO:0000259" key="10">
    <source>
        <dbReference type="PROSITE" id="PS50262"/>
    </source>
</evidence>
<feature type="transmembrane region" description="Helical" evidence="9">
    <location>
        <begin position="38"/>
        <end position="57"/>
    </location>
</feature>
<keyword evidence="3 9" id="KW-0812">Transmembrane</keyword>
<dbReference type="SUPFAM" id="SSF81321">
    <property type="entry name" value="Family A G protein-coupled receptor-like"/>
    <property type="match status" value="1"/>
</dbReference>
<proteinExistence type="predicted"/>
<keyword evidence="2" id="KW-1003">Cell membrane</keyword>
<evidence type="ECO:0000256" key="9">
    <source>
        <dbReference type="SAM" id="Phobius"/>
    </source>
</evidence>
<reference evidence="11 12" key="1">
    <citation type="journal article" date="2015" name="Genome Biol.">
        <title>Comparative genomics of Steinernema reveals deeply conserved gene regulatory networks.</title>
        <authorList>
            <person name="Dillman A.R."/>
            <person name="Macchietto M."/>
            <person name="Porter C.F."/>
            <person name="Rogers A."/>
            <person name="Williams B."/>
            <person name="Antoshechkin I."/>
            <person name="Lee M.M."/>
            <person name="Goodwin Z."/>
            <person name="Lu X."/>
            <person name="Lewis E.E."/>
            <person name="Goodrich-Blair H."/>
            <person name="Stock S.P."/>
            <person name="Adams B.J."/>
            <person name="Sternberg P.W."/>
            <person name="Mortazavi A."/>
        </authorList>
    </citation>
    <scope>NUCLEOTIDE SEQUENCE [LARGE SCALE GENOMIC DNA]</scope>
    <source>
        <strain evidence="11 12">ALL</strain>
    </source>
</reference>
<keyword evidence="5" id="KW-0297">G-protein coupled receptor</keyword>